<dbReference type="InterPro" id="IPR036291">
    <property type="entry name" value="NAD(P)-bd_dom_sf"/>
</dbReference>
<evidence type="ECO:0000256" key="3">
    <source>
        <dbReference type="ARBA" id="ARBA00038853"/>
    </source>
</evidence>
<dbReference type="InterPro" id="IPR050984">
    <property type="entry name" value="Gfo/Idh/MocA_domain"/>
</dbReference>
<dbReference type="InterPro" id="IPR000683">
    <property type="entry name" value="Gfo/Idh/MocA-like_OxRdtase_N"/>
</dbReference>
<gene>
    <name evidence="13" type="ORF">ABEB36_008313</name>
</gene>
<keyword evidence="14" id="KW-1185">Reference proteome</keyword>
<evidence type="ECO:0000256" key="4">
    <source>
        <dbReference type="ARBA" id="ARBA00038984"/>
    </source>
</evidence>
<organism evidence="13 14">
    <name type="scientific">Hypothenemus hampei</name>
    <name type="common">Coffee berry borer</name>
    <dbReference type="NCBI Taxonomy" id="57062"/>
    <lineage>
        <taxon>Eukaryota</taxon>
        <taxon>Metazoa</taxon>
        <taxon>Ecdysozoa</taxon>
        <taxon>Arthropoda</taxon>
        <taxon>Hexapoda</taxon>
        <taxon>Insecta</taxon>
        <taxon>Pterygota</taxon>
        <taxon>Neoptera</taxon>
        <taxon>Endopterygota</taxon>
        <taxon>Coleoptera</taxon>
        <taxon>Polyphaga</taxon>
        <taxon>Cucujiformia</taxon>
        <taxon>Curculionidae</taxon>
        <taxon>Scolytinae</taxon>
        <taxon>Hypothenemus</taxon>
    </lineage>
</organism>
<dbReference type="PANTHER" id="PTHR22604">
    <property type="entry name" value="OXIDOREDUCTASES"/>
    <property type="match status" value="1"/>
</dbReference>
<feature type="domain" description="Gfo/Idh/MocA-like oxidoreductase N-terminal" evidence="11">
    <location>
        <begin position="3"/>
        <end position="121"/>
    </location>
</feature>
<evidence type="ECO:0000256" key="7">
    <source>
        <dbReference type="ARBA" id="ARBA00042988"/>
    </source>
</evidence>
<dbReference type="GO" id="GO:0047115">
    <property type="term" value="F:trans-1,2-dihydrobenzene-1,2-diol dehydrogenase activity"/>
    <property type="evidence" value="ECO:0007669"/>
    <property type="project" value="UniProtKB-EC"/>
</dbReference>
<name>A0ABD1ELW7_HYPHA</name>
<dbReference type="GO" id="GO:0047837">
    <property type="term" value="F:D-xylose 1-dehydrogenase (NADP+) activity"/>
    <property type="evidence" value="ECO:0007669"/>
    <property type="project" value="UniProtKB-EC"/>
</dbReference>
<sequence length="331" mass="37437">MTLKWGIVGAGRISHDFVTALHLLPKEDHQVVAIAGRNKENVEKFATRHGIPKTYHDYSLLAKDTEVGIVYIGNLNTQHFEVSRLMLEHNKNVLCEKPFTINEKQTAKLVEISKKKKLFLMEAIWSRCFPAYKKMKEIIDSQEIGDILFCSVHFGHALQHVERLISKDMGGGAILDLGIYILQFQQYVFRGLKPIEIAINGHKNSQGTDESAGAIITYPDGKMAIVSTSARVSMPNEGIVVGTKGTIRMPLFWCPTQLITPKETYEWPLPESPTEFLHINSAGLMYEAEEAKRCIENGLIESPQITHEESIEIARLMDFMRKQLDVIFPED</sequence>
<dbReference type="InterPro" id="IPR055170">
    <property type="entry name" value="GFO_IDH_MocA-like_dom"/>
</dbReference>
<comment type="caution">
    <text evidence="13">The sequence shown here is derived from an EMBL/GenBank/DDBJ whole genome shotgun (WGS) entry which is preliminary data.</text>
</comment>
<evidence type="ECO:0000256" key="1">
    <source>
        <dbReference type="ARBA" id="ARBA00010928"/>
    </source>
</evidence>
<reference evidence="13 14" key="1">
    <citation type="submission" date="2024-05" db="EMBL/GenBank/DDBJ databases">
        <title>Genetic variation in Jamaican populations of the coffee berry borer (Hypothenemus hampei).</title>
        <authorList>
            <person name="Errbii M."/>
            <person name="Myrie A."/>
        </authorList>
    </citation>
    <scope>NUCLEOTIDE SEQUENCE [LARGE SCALE GENOMIC DNA]</scope>
    <source>
        <strain evidence="13">JA-Hopewell-2020-01-JO</strain>
        <tissue evidence="13">Whole body</tissue>
    </source>
</reference>
<accession>A0ABD1ELW7</accession>
<feature type="domain" description="GFO/IDH/MocA-like oxidoreductase" evidence="12">
    <location>
        <begin position="132"/>
        <end position="248"/>
    </location>
</feature>
<evidence type="ECO:0000313" key="13">
    <source>
        <dbReference type="EMBL" id="KAL1497331.1"/>
    </source>
</evidence>
<evidence type="ECO:0000256" key="9">
    <source>
        <dbReference type="ARBA" id="ARBA00047423"/>
    </source>
</evidence>
<dbReference type="PANTHER" id="PTHR22604:SF105">
    <property type="entry name" value="TRANS-1,2-DIHYDROBENZENE-1,2-DIOL DEHYDROGENASE"/>
    <property type="match status" value="1"/>
</dbReference>
<dbReference type="Gene3D" id="3.30.360.10">
    <property type="entry name" value="Dihydrodipicolinate Reductase, domain 2"/>
    <property type="match status" value="1"/>
</dbReference>
<comment type="similarity">
    <text evidence="1">Belongs to the Gfo/Idh/MocA family.</text>
</comment>
<dbReference type="EC" id="1.3.1.20" evidence="3"/>
<dbReference type="EC" id="1.1.1.179" evidence="4"/>
<evidence type="ECO:0000256" key="6">
    <source>
        <dbReference type="ARBA" id="ARBA00042926"/>
    </source>
</evidence>
<dbReference type="SUPFAM" id="SSF51735">
    <property type="entry name" value="NAD(P)-binding Rossmann-fold domains"/>
    <property type="match status" value="1"/>
</dbReference>
<comment type="catalytic activity">
    <reaction evidence="10">
        <text>D-xylose + NADP(+) = D-xylono-1,5-lactone + NADPH + H(+)</text>
        <dbReference type="Rhea" id="RHEA:22000"/>
        <dbReference type="ChEBI" id="CHEBI:15378"/>
        <dbReference type="ChEBI" id="CHEBI:15867"/>
        <dbReference type="ChEBI" id="CHEBI:53455"/>
        <dbReference type="ChEBI" id="CHEBI:57783"/>
        <dbReference type="ChEBI" id="CHEBI:58349"/>
        <dbReference type="EC" id="1.1.1.179"/>
    </reaction>
</comment>
<protein>
    <recommendedName>
        <fullName evidence="5">Trans-1,2-dihydrobenzene-1,2-diol dehydrogenase</fullName>
        <ecNumber evidence="4">1.1.1.179</ecNumber>
        <ecNumber evidence="3">1.3.1.20</ecNumber>
    </recommendedName>
    <alternativeName>
        <fullName evidence="8">D-xylose 1-dehydrogenase</fullName>
    </alternativeName>
    <alternativeName>
        <fullName evidence="7">D-xylose-NADP dehydrogenase</fullName>
    </alternativeName>
    <alternativeName>
        <fullName evidence="6">Dimeric dihydrodiol dehydrogenase</fullName>
    </alternativeName>
</protein>
<evidence type="ECO:0000259" key="11">
    <source>
        <dbReference type="Pfam" id="PF01408"/>
    </source>
</evidence>
<dbReference type="SUPFAM" id="SSF55347">
    <property type="entry name" value="Glyceraldehyde-3-phosphate dehydrogenase-like, C-terminal domain"/>
    <property type="match status" value="1"/>
</dbReference>
<comment type="catalytic activity">
    <reaction evidence="9">
        <text>(1R,2R)-1,2-dihydrobenzene-1,2-diol + NADP(+) = catechol + NADPH + H(+)</text>
        <dbReference type="Rhea" id="RHEA:16729"/>
        <dbReference type="ChEBI" id="CHEBI:10702"/>
        <dbReference type="ChEBI" id="CHEBI:15378"/>
        <dbReference type="ChEBI" id="CHEBI:18135"/>
        <dbReference type="ChEBI" id="CHEBI:57783"/>
        <dbReference type="ChEBI" id="CHEBI:58349"/>
        <dbReference type="EC" id="1.3.1.20"/>
    </reaction>
</comment>
<evidence type="ECO:0000259" key="12">
    <source>
        <dbReference type="Pfam" id="PF22725"/>
    </source>
</evidence>
<proteinExistence type="inferred from homology"/>
<dbReference type="EMBL" id="JBDJPC010000006">
    <property type="protein sequence ID" value="KAL1497331.1"/>
    <property type="molecule type" value="Genomic_DNA"/>
</dbReference>
<keyword evidence="2" id="KW-0560">Oxidoreductase</keyword>
<dbReference type="Gene3D" id="3.40.50.720">
    <property type="entry name" value="NAD(P)-binding Rossmann-like Domain"/>
    <property type="match status" value="1"/>
</dbReference>
<evidence type="ECO:0000256" key="2">
    <source>
        <dbReference type="ARBA" id="ARBA00023002"/>
    </source>
</evidence>
<evidence type="ECO:0000313" key="14">
    <source>
        <dbReference type="Proteomes" id="UP001566132"/>
    </source>
</evidence>
<dbReference type="Pfam" id="PF01408">
    <property type="entry name" value="GFO_IDH_MocA"/>
    <property type="match status" value="1"/>
</dbReference>
<dbReference type="Proteomes" id="UP001566132">
    <property type="component" value="Unassembled WGS sequence"/>
</dbReference>
<evidence type="ECO:0000256" key="10">
    <source>
        <dbReference type="ARBA" id="ARBA00049233"/>
    </source>
</evidence>
<dbReference type="AlphaFoldDB" id="A0ABD1ELW7"/>
<dbReference type="Pfam" id="PF22725">
    <property type="entry name" value="GFO_IDH_MocA_C3"/>
    <property type="match status" value="1"/>
</dbReference>
<evidence type="ECO:0000256" key="5">
    <source>
        <dbReference type="ARBA" id="ARBA00040603"/>
    </source>
</evidence>
<evidence type="ECO:0000256" key="8">
    <source>
        <dbReference type="ARBA" id="ARBA00043025"/>
    </source>
</evidence>